<comment type="caution">
    <text evidence="1">The sequence shown here is derived from an EMBL/GenBank/DDBJ whole genome shotgun (WGS) entry which is preliminary data.</text>
</comment>
<dbReference type="Proteomes" id="UP001172102">
    <property type="component" value="Unassembled WGS sequence"/>
</dbReference>
<dbReference type="AlphaFoldDB" id="A0AA40DTW2"/>
<organism evidence="1 2">
    <name type="scientific">Lasiosphaeris hirsuta</name>
    <dbReference type="NCBI Taxonomy" id="260670"/>
    <lineage>
        <taxon>Eukaryota</taxon>
        <taxon>Fungi</taxon>
        <taxon>Dikarya</taxon>
        <taxon>Ascomycota</taxon>
        <taxon>Pezizomycotina</taxon>
        <taxon>Sordariomycetes</taxon>
        <taxon>Sordariomycetidae</taxon>
        <taxon>Sordariales</taxon>
        <taxon>Lasiosphaeriaceae</taxon>
        <taxon>Lasiosphaeris</taxon>
    </lineage>
</organism>
<evidence type="ECO:0000313" key="1">
    <source>
        <dbReference type="EMBL" id="KAK0716134.1"/>
    </source>
</evidence>
<sequence>AHIGLGPTQPEKYRYISFAPIRLLHLNRDQSGRLQGHLENFNLDNRSCPGFVTFSYIWGEQKYARAIQLDGTPFTVLDSVFPLLEAICNYPCFQNDY</sequence>
<accession>A0AA40DTW2</accession>
<name>A0AA40DTW2_9PEZI</name>
<keyword evidence="2" id="KW-1185">Reference proteome</keyword>
<proteinExistence type="predicted"/>
<reference evidence="1" key="1">
    <citation type="submission" date="2023-06" db="EMBL/GenBank/DDBJ databases">
        <title>Genome-scale phylogeny and comparative genomics of the fungal order Sordariales.</title>
        <authorList>
            <consortium name="Lawrence Berkeley National Laboratory"/>
            <person name="Hensen N."/>
            <person name="Bonometti L."/>
            <person name="Westerberg I."/>
            <person name="Brannstrom I.O."/>
            <person name="Guillou S."/>
            <person name="Cros-Aarteil S."/>
            <person name="Calhoun S."/>
            <person name="Haridas S."/>
            <person name="Kuo A."/>
            <person name="Mondo S."/>
            <person name="Pangilinan J."/>
            <person name="Riley R."/>
            <person name="Labutti K."/>
            <person name="Andreopoulos B."/>
            <person name="Lipzen A."/>
            <person name="Chen C."/>
            <person name="Yanf M."/>
            <person name="Daum C."/>
            <person name="Ng V."/>
            <person name="Clum A."/>
            <person name="Steindorff A."/>
            <person name="Ohm R."/>
            <person name="Martin F."/>
            <person name="Silar P."/>
            <person name="Natvig D."/>
            <person name="Lalanne C."/>
            <person name="Gautier V."/>
            <person name="Ament-Velasquez S.L."/>
            <person name="Kruys A."/>
            <person name="Hutchinson M.I."/>
            <person name="Powell A.J."/>
            <person name="Barry K."/>
            <person name="Miller A.N."/>
            <person name="Grigoriev I.V."/>
            <person name="Debuchy R."/>
            <person name="Gladieux P."/>
            <person name="Thoren M.H."/>
            <person name="Johannesson H."/>
        </authorList>
    </citation>
    <scope>NUCLEOTIDE SEQUENCE</scope>
    <source>
        <strain evidence="1">SMH4607-1</strain>
    </source>
</reference>
<dbReference type="EMBL" id="JAUKUA010000004">
    <property type="protein sequence ID" value="KAK0716134.1"/>
    <property type="molecule type" value="Genomic_DNA"/>
</dbReference>
<evidence type="ECO:0000313" key="2">
    <source>
        <dbReference type="Proteomes" id="UP001172102"/>
    </source>
</evidence>
<evidence type="ECO:0008006" key="3">
    <source>
        <dbReference type="Google" id="ProtNLM"/>
    </source>
</evidence>
<gene>
    <name evidence="1" type="ORF">B0H67DRAFT_257544</name>
</gene>
<protein>
    <recommendedName>
        <fullName evidence="3">Heterokaryon incompatibility protein</fullName>
    </recommendedName>
</protein>
<feature type="non-terminal residue" evidence="1">
    <location>
        <position position="1"/>
    </location>
</feature>